<comment type="catalytic activity">
    <reaction evidence="5">
        <text>2-(9Z-octadecenoyl)-glycerol + hexadecanoyl-CoA = 1-hexadecanoyl-2-(9Z-octadecenoyl)-sn-glycerol + CoA</text>
        <dbReference type="Rhea" id="RHEA:38071"/>
        <dbReference type="ChEBI" id="CHEBI:57287"/>
        <dbReference type="ChEBI" id="CHEBI:57379"/>
        <dbReference type="ChEBI" id="CHEBI:73990"/>
        <dbReference type="ChEBI" id="CHEBI:75466"/>
    </reaction>
    <physiologicalReaction direction="left-to-right" evidence="5">
        <dbReference type="Rhea" id="RHEA:38072"/>
    </physiologicalReaction>
</comment>
<comment type="catalytic activity">
    <reaction evidence="26">
        <text>hexadecan-1-ol + hexadecanoyl-CoA = hexadecyl hexadecanoate + CoA</text>
        <dbReference type="Rhea" id="RHEA:38167"/>
        <dbReference type="ChEBI" id="CHEBI:16125"/>
        <dbReference type="ChEBI" id="CHEBI:57287"/>
        <dbReference type="ChEBI" id="CHEBI:57379"/>
        <dbReference type="ChEBI" id="CHEBI:75584"/>
    </reaction>
    <physiologicalReaction direction="left-to-right" evidence="26">
        <dbReference type="Rhea" id="RHEA:38168"/>
    </physiologicalReaction>
</comment>
<evidence type="ECO:0000256" key="6">
    <source>
        <dbReference type="ARBA" id="ARBA00001349"/>
    </source>
</evidence>
<dbReference type="OrthoDB" id="10039049at2759"/>
<dbReference type="RefSeq" id="XP_002430154.1">
    <property type="nucleotide sequence ID" value="XM_002430109.1"/>
</dbReference>
<evidence type="ECO:0000256" key="19">
    <source>
        <dbReference type="ARBA" id="ARBA00047609"/>
    </source>
</evidence>
<dbReference type="PANTHER" id="PTHR10408:SF7">
    <property type="entry name" value="DIACYLGLYCEROL O-ACYLTRANSFERASE 1"/>
    <property type="match status" value="1"/>
</dbReference>
<protein>
    <recommendedName>
        <fullName evidence="29">O-acyltransferase</fullName>
    </recommendedName>
</protein>
<evidence type="ECO:0000313" key="34">
    <source>
        <dbReference type="Proteomes" id="UP000009046"/>
    </source>
</evidence>
<evidence type="ECO:0000256" key="26">
    <source>
        <dbReference type="ARBA" id="ARBA00048907"/>
    </source>
</evidence>
<evidence type="ECO:0000313" key="33">
    <source>
        <dbReference type="EnsemblMetazoa" id="PHUM464830-PA"/>
    </source>
</evidence>
<evidence type="ECO:0000256" key="13">
    <source>
        <dbReference type="ARBA" id="ARBA00022824"/>
    </source>
</evidence>
<evidence type="ECO:0000256" key="11">
    <source>
        <dbReference type="ARBA" id="ARBA00022679"/>
    </source>
</evidence>
<gene>
    <name evidence="33" type="primary">8238598</name>
    <name evidence="32" type="ORF">Phum_PHUM464830</name>
</gene>
<dbReference type="VEuPathDB" id="VectorBase:PHUM464830"/>
<keyword evidence="15 29" id="KW-0472">Membrane</keyword>
<feature type="transmembrane region" description="Helical" evidence="31">
    <location>
        <begin position="274"/>
        <end position="293"/>
    </location>
</feature>
<evidence type="ECO:0000256" key="4">
    <source>
        <dbReference type="ARBA" id="ARBA00001118"/>
    </source>
</evidence>
<keyword evidence="13 29" id="KW-0256">Endoplasmic reticulum</keyword>
<dbReference type="Pfam" id="PF03062">
    <property type="entry name" value="MBOAT"/>
    <property type="match status" value="1"/>
</dbReference>
<evidence type="ECO:0000256" key="18">
    <source>
        <dbReference type="ARBA" id="ARBA00047367"/>
    </source>
</evidence>
<keyword evidence="14 31" id="KW-1133">Transmembrane helix</keyword>
<evidence type="ECO:0000256" key="15">
    <source>
        <dbReference type="ARBA" id="ARBA00023136"/>
    </source>
</evidence>
<evidence type="ECO:0000256" key="28">
    <source>
        <dbReference type="ARBA" id="ARBA00049549"/>
    </source>
</evidence>
<comment type="subcellular location">
    <subcellularLocation>
        <location evidence="8 29">Endoplasmic reticulum membrane</location>
        <topology evidence="8 29">Multi-pass membrane protein</topology>
    </subcellularLocation>
</comment>
<reference evidence="33" key="3">
    <citation type="submission" date="2021-02" db="UniProtKB">
        <authorList>
            <consortium name="EnsemblMetazoa"/>
        </authorList>
    </citation>
    <scope>IDENTIFICATION</scope>
    <source>
        <strain evidence="33">USDA</strain>
    </source>
</reference>
<dbReference type="InterPro" id="IPR014371">
    <property type="entry name" value="Oat_ACAT_DAG_ARE"/>
</dbReference>
<evidence type="ECO:0000256" key="10">
    <source>
        <dbReference type="ARBA" id="ARBA00009010"/>
    </source>
</evidence>
<comment type="catalytic activity">
    <reaction evidence="28">
        <text>1,3-di-(9Z-octadecenoyl)-glycerol + (9Z)-octadecenoyl-CoA = 1,2,3-tri-(9Z-octadecenoyl)-glycerol + CoA</text>
        <dbReference type="Rhea" id="RHEA:38435"/>
        <dbReference type="ChEBI" id="CHEBI:53753"/>
        <dbReference type="ChEBI" id="CHEBI:57287"/>
        <dbReference type="ChEBI" id="CHEBI:57387"/>
        <dbReference type="ChEBI" id="CHEBI:75735"/>
    </reaction>
    <physiologicalReaction direction="left-to-right" evidence="28">
        <dbReference type="Rhea" id="RHEA:38436"/>
    </physiologicalReaction>
</comment>
<feature type="active site" evidence="30">
    <location>
        <position position="407"/>
    </location>
</feature>
<organism>
    <name type="scientific">Pediculus humanus subsp. corporis</name>
    <name type="common">Body louse</name>
    <dbReference type="NCBI Taxonomy" id="121224"/>
    <lineage>
        <taxon>Eukaryota</taxon>
        <taxon>Metazoa</taxon>
        <taxon>Ecdysozoa</taxon>
        <taxon>Arthropoda</taxon>
        <taxon>Hexapoda</taxon>
        <taxon>Insecta</taxon>
        <taxon>Pterygota</taxon>
        <taxon>Neoptera</taxon>
        <taxon>Paraneoptera</taxon>
        <taxon>Psocodea</taxon>
        <taxon>Troctomorpha</taxon>
        <taxon>Phthiraptera</taxon>
        <taxon>Anoplura</taxon>
        <taxon>Pediculidae</taxon>
        <taxon>Pediculus</taxon>
    </lineage>
</organism>
<dbReference type="PANTHER" id="PTHR10408">
    <property type="entry name" value="STEROL O-ACYLTRANSFERASE"/>
    <property type="match status" value="1"/>
</dbReference>
<comment type="catalytic activity">
    <reaction evidence="6">
        <text>1,2-di-(9Z-octadecenoyl)-sn-glycerol + hexadecanoyl-CoA = 1,2-di-(9Z)-octadecenoyl-3-hexadecanoyl-sn-glycerol + CoA</text>
        <dbReference type="Rhea" id="RHEA:38163"/>
        <dbReference type="ChEBI" id="CHEBI:52333"/>
        <dbReference type="ChEBI" id="CHEBI:57287"/>
        <dbReference type="ChEBI" id="CHEBI:57379"/>
        <dbReference type="ChEBI" id="CHEBI:75583"/>
    </reaction>
    <physiologicalReaction direction="left-to-right" evidence="6">
        <dbReference type="Rhea" id="RHEA:38164"/>
    </physiologicalReaction>
</comment>
<evidence type="ECO:0000256" key="20">
    <source>
        <dbReference type="ARBA" id="ARBA00047807"/>
    </source>
</evidence>
<comment type="catalytic activity">
    <reaction evidence="20">
        <text>1-O-(9Z-octadecenyl)-glycerol + (9Z)-octadecenoyl-CoA = 1-O-(9Z-octadecyl)-3-(9Z-octadecenoyl)-glycerol + CoA</text>
        <dbReference type="Rhea" id="RHEA:55340"/>
        <dbReference type="ChEBI" id="CHEBI:34116"/>
        <dbReference type="ChEBI" id="CHEBI:57287"/>
        <dbReference type="ChEBI" id="CHEBI:57387"/>
        <dbReference type="ChEBI" id="CHEBI:197429"/>
    </reaction>
    <physiologicalReaction direction="left-to-right" evidence="20">
        <dbReference type="Rhea" id="RHEA:55341"/>
    </physiologicalReaction>
</comment>
<dbReference type="PIRSF" id="PIRSF000439">
    <property type="entry name" value="Oat_ACAT_DAG_ARE"/>
    <property type="match status" value="1"/>
</dbReference>
<dbReference type="InterPro" id="IPR027251">
    <property type="entry name" value="Diacylglycerol_acylTrfase1"/>
</dbReference>
<keyword evidence="12 31" id="KW-0812">Transmembrane</keyword>
<dbReference type="PIRSF" id="PIRSF500231">
    <property type="entry name" value="Oat_dag"/>
    <property type="match status" value="1"/>
</dbReference>
<comment type="catalytic activity">
    <reaction evidence="21">
        <text>2,3-di-(9Z)-octadecenoyl-sn-glycerol + (9Z)-octadecenoyl-CoA = 1,2,3-tri-(9Z-octadecenoyl)-glycerol + CoA</text>
        <dbReference type="Rhea" id="RHEA:38439"/>
        <dbReference type="ChEBI" id="CHEBI:53753"/>
        <dbReference type="ChEBI" id="CHEBI:57287"/>
        <dbReference type="ChEBI" id="CHEBI:57387"/>
        <dbReference type="ChEBI" id="CHEBI:75824"/>
    </reaction>
    <physiologicalReaction direction="left-to-right" evidence="21">
        <dbReference type="Rhea" id="RHEA:38440"/>
    </physiologicalReaction>
</comment>
<feature type="transmembrane region" description="Helical" evidence="31">
    <location>
        <begin position="164"/>
        <end position="185"/>
    </location>
</feature>
<reference evidence="32" key="1">
    <citation type="submission" date="2007-04" db="EMBL/GenBank/DDBJ databases">
        <title>Annotation of Pediculus humanus corporis strain USDA.</title>
        <authorList>
            <person name="Kirkness E."/>
            <person name="Hannick L."/>
            <person name="Hass B."/>
            <person name="Bruggner R."/>
            <person name="Lawson D."/>
            <person name="Bidwell S."/>
            <person name="Joardar V."/>
            <person name="Caler E."/>
            <person name="Walenz B."/>
            <person name="Inman J."/>
            <person name="Schobel S."/>
            <person name="Galinsky K."/>
            <person name="Amedeo P."/>
            <person name="Strausberg R."/>
        </authorList>
    </citation>
    <scope>NUCLEOTIDE SEQUENCE</scope>
    <source>
        <strain evidence="32">USDA</strain>
    </source>
</reference>
<evidence type="ECO:0000256" key="12">
    <source>
        <dbReference type="ARBA" id="ARBA00022692"/>
    </source>
</evidence>
<comment type="catalytic activity">
    <reaction evidence="18">
        <text>1,2-di-(9Z-octadecenoyl)-sn-glycerol + (9Z)-octadecenoyl-CoA = 1,2,3-tri-(9Z-octadecenoyl)-glycerol + CoA</text>
        <dbReference type="Rhea" id="RHEA:38219"/>
        <dbReference type="ChEBI" id="CHEBI:52333"/>
        <dbReference type="ChEBI" id="CHEBI:53753"/>
        <dbReference type="ChEBI" id="CHEBI:57287"/>
        <dbReference type="ChEBI" id="CHEBI:57387"/>
    </reaction>
    <physiologicalReaction direction="left-to-right" evidence="18">
        <dbReference type="Rhea" id="RHEA:38220"/>
    </physiologicalReaction>
</comment>
<dbReference type="GO" id="GO:0019432">
    <property type="term" value="P:triglyceride biosynthetic process"/>
    <property type="evidence" value="ECO:0007669"/>
    <property type="project" value="InterPro"/>
</dbReference>
<dbReference type="eggNOG" id="KOG0380">
    <property type="taxonomic scope" value="Eukaryota"/>
</dbReference>
<comment type="catalytic activity">
    <reaction evidence="27">
        <text>1-(9Z-octadecenoyl)-glycerol + (9Z)-octadecenoyl-CoA = 1,2-di-(9Z-octadecenoyl)-glycerol + CoA</text>
        <dbReference type="Rhea" id="RHEA:37915"/>
        <dbReference type="ChEBI" id="CHEBI:52323"/>
        <dbReference type="ChEBI" id="CHEBI:57287"/>
        <dbReference type="ChEBI" id="CHEBI:57387"/>
        <dbReference type="ChEBI" id="CHEBI:75342"/>
    </reaction>
    <physiologicalReaction direction="left-to-right" evidence="27">
        <dbReference type="Rhea" id="RHEA:37916"/>
    </physiologicalReaction>
</comment>
<reference evidence="32" key="2">
    <citation type="submission" date="2007-04" db="EMBL/GenBank/DDBJ databases">
        <title>The genome of the human body louse.</title>
        <authorList>
            <consortium name="The Human Body Louse Genome Consortium"/>
            <person name="Kirkness E."/>
            <person name="Walenz B."/>
            <person name="Hass B."/>
            <person name="Bruggner R."/>
            <person name="Strausberg R."/>
        </authorList>
    </citation>
    <scope>NUCLEOTIDE SEQUENCE</scope>
    <source>
        <strain evidence="32">USDA</strain>
    </source>
</reference>
<dbReference type="HOGENOM" id="CLU_018190_0_0_1"/>
<evidence type="ECO:0000256" key="17">
    <source>
        <dbReference type="ARBA" id="ARBA00023610"/>
    </source>
</evidence>
<evidence type="ECO:0000256" key="21">
    <source>
        <dbReference type="ARBA" id="ARBA00048096"/>
    </source>
</evidence>
<feature type="transmembrane region" description="Helical" evidence="31">
    <location>
        <begin position="324"/>
        <end position="342"/>
    </location>
</feature>
<dbReference type="EMBL" id="DS235812">
    <property type="protein sequence ID" value="EEB17416.1"/>
    <property type="molecule type" value="Genomic_DNA"/>
</dbReference>
<dbReference type="InParanoid" id="E0VVL0"/>
<evidence type="ECO:0000256" key="2">
    <source>
        <dbReference type="ARBA" id="ARBA00000633"/>
    </source>
</evidence>
<evidence type="ECO:0000256" key="8">
    <source>
        <dbReference type="ARBA" id="ARBA00004477"/>
    </source>
</evidence>
<comment type="catalytic activity">
    <reaction evidence="7">
        <text>all-trans-retinol + hexadecanoyl-CoA = all-trans-retinyl hexadecanoate + CoA</text>
        <dbReference type="Rhea" id="RHEA:38175"/>
        <dbReference type="ChEBI" id="CHEBI:17336"/>
        <dbReference type="ChEBI" id="CHEBI:17616"/>
        <dbReference type="ChEBI" id="CHEBI:57287"/>
        <dbReference type="ChEBI" id="CHEBI:57379"/>
    </reaction>
    <physiologicalReaction direction="left-to-right" evidence="7">
        <dbReference type="Rhea" id="RHEA:38176"/>
    </physiologicalReaction>
</comment>
<comment type="catalytic activity">
    <reaction evidence="19">
        <text>1-O-(9Z-octadecyl)-3-(9Z-octadecenoyl)-glycerol + (9Z)-octadecenoyl-CoA = 1-O-(9Z-octadecenyl)-2,3-di-(9Z-octadecenoyl)glycerol + CoA</text>
        <dbReference type="Rhea" id="RHEA:55344"/>
        <dbReference type="ChEBI" id="CHEBI:57287"/>
        <dbReference type="ChEBI" id="CHEBI:57387"/>
        <dbReference type="ChEBI" id="CHEBI:138735"/>
        <dbReference type="ChEBI" id="CHEBI:197429"/>
    </reaction>
    <physiologicalReaction direction="left-to-right" evidence="19">
        <dbReference type="Rhea" id="RHEA:55345"/>
    </physiologicalReaction>
</comment>
<evidence type="ECO:0000256" key="22">
    <source>
        <dbReference type="ARBA" id="ARBA00048135"/>
    </source>
</evidence>
<evidence type="ECO:0000256" key="14">
    <source>
        <dbReference type="ARBA" id="ARBA00022989"/>
    </source>
</evidence>
<evidence type="ECO:0000256" key="27">
    <source>
        <dbReference type="ARBA" id="ARBA00049168"/>
    </source>
</evidence>
<dbReference type="AlphaFoldDB" id="E0VVL0"/>
<dbReference type="EMBL" id="AAZO01005653">
    <property type="status" value="NOT_ANNOTATED_CDS"/>
    <property type="molecule type" value="Genomic_DNA"/>
</dbReference>
<dbReference type="GeneID" id="8238598"/>
<dbReference type="FunCoup" id="E0VVL0">
    <property type="interactions" value="322"/>
</dbReference>
<evidence type="ECO:0000256" key="25">
    <source>
        <dbReference type="ARBA" id="ARBA00048728"/>
    </source>
</evidence>
<evidence type="ECO:0000256" key="29">
    <source>
        <dbReference type="PIRNR" id="PIRNR000439"/>
    </source>
</evidence>
<evidence type="ECO:0000256" key="23">
    <source>
        <dbReference type="ARBA" id="ARBA00048614"/>
    </source>
</evidence>
<feature type="transmembrane region" description="Helical" evidence="31">
    <location>
        <begin position="137"/>
        <end position="158"/>
    </location>
</feature>
<dbReference type="CTD" id="8238598"/>
<comment type="catalytic activity">
    <reaction evidence="23">
        <text>1-octadecanoyl-2-(5Z,8Z,11Z,14Z-eicosatetraenoyl)-sn-glycerol + (9Z)-octadecenoyl-CoA = 1-octadecanoyl-2-(5Z,8Z,11Z,14Z)-eicosatetraenoyl-3-(9Z)-octadecenoyl-sn-glycerol + CoA</text>
        <dbReference type="Rhea" id="RHEA:38307"/>
        <dbReference type="ChEBI" id="CHEBI:57287"/>
        <dbReference type="ChEBI" id="CHEBI:57387"/>
        <dbReference type="ChEBI" id="CHEBI:75728"/>
        <dbReference type="ChEBI" id="CHEBI:75729"/>
    </reaction>
    <physiologicalReaction direction="left-to-right" evidence="23">
        <dbReference type="Rhea" id="RHEA:38308"/>
    </physiologicalReaction>
</comment>
<comment type="catalytic activity">
    <reaction evidence="25">
        <text>1,2-di-(9Z-octadecenoyl)-glycerol + (9Z)-octadecenoate + H(+) = 1,2,3-tri-(9Z-octadecenoyl)-glycerol + H2O</text>
        <dbReference type="Rhea" id="RHEA:38379"/>
        <dbReference type="ChEBI" id="CHEBI:15377"/>
        <dbReference type="ChEBI" id="CHEBI:15378"/>
        <dbReference type="ChEBI" id="CHEBI:30823"/>
        <dbReference type="ChEBI" id="CHEBI:52323"/>
        <dbReference type="ChEBI" id="CHEBI:53753"/>
    </reaction>
    <physiologicalReaction direction="left-to-right" evidence="25">
        <dbReference type="Rhea" id="RHEA:38380"/>
    </physiologicalReaction>
</comment>
<comment type="pathway">
    <text evidence="9">Lipid metabolism; glycerolipid metabolism.</text>
</comment>
<evidence type="ECO:0000256" key="31">
    <source>
        <dbReference type="SAM" id="Phobius"/>
    </source>
</evidence>
<evidence type="ECO:0000256" key="3">
    <source>
        <dbReference type="ARBA" id="ARBA00000895"/>
    </source>
</evidence>
<keyword evidence="11 29" id="KW-0808">Transferase</keyword>
<evidence type="ECO:0000256" key="9">
    <source>
        <dbReference type="ARBA" id="ARBA00005175"/>
    </source>
</evidence>
<dbReference type="Proteomes" id="UP000009046">
    <property type="component" value="Unassembled WGS sequence"/>
</dbReference>
<comment type="catalytic activity">
    <reaction evidence="3">
        <text>13-cis-retinol + hexadecanoyl-CoA = 13-cis-retinyl hexadecanoate + CoA</text>
        <dbReference type="Rhea" id="RHEA:55296"/>
        <dbReference type="ChEBI" id="CHEBI:45479"/>
        <dbReference type="ChEBI" id="CHEBI:57287"/>
        <dbReference type="ChEBI" id="CHEBI:57379"/>
        <dbReference type="ChEBI" id="CHEBI:138722"/>
    </reaction>
    <physiologicalReaction direction="left-to-right" evidence="3">
        <dbReference type="Rhea" id="RHEA:55297"/>
    </physiologicalReaction>
</comment>
<evidence type="ECO:0000256" key="30">
    <source>
        <dbReference type="PIRSR" id="PIRSR000439-1"/>
    </source>
</evidence>
<proteinExistence type="inferred from homology"/>
<keyword evidence="34" id="KW-1185">Reference proteome</keyword>
<keyword evidence="16 29" id="KW-0012">Acyltransferase</keyword>
<evidence type="ECO:0000313" key="32">
    <source>
        <dbReference type="EMBL" id="EEB17416.1"/>
    </source>
</evidence>
<comment type="catalytic activity">
    <reaction evidence="1">
        <text>hexadecane-1,2-diol + hexadecanoyl-CoA = 2-hydroxyhexadecyl hexadecanoate + CoA</text>
        <dbReference type="Rhea" id="RHEA:38171"/>
        <dbReference type="ChEBI" id="CHEBI:57287"/>
        <dbReference type="ChEBI" id="CHEBI:57379"/>
        <dbReference type="ChEBI" id="CHEBI:75586"/>
        <dbReference type="ChEBI" id="CHEBI:75587"/>
    </reaction>
    <physiologicalReaction direction="left-to-right" evidence="1">
        <dbReference type="Rhea" id="RHEA:38172"/>
    </physiologicalReaction>
</comment>
<dbReference type="STRING" id="121224.E0VVL0"/>
<comment type="subunit">
    <text evidence="17">Homodimer or homotetramer; both forms have similar enzymatic activities.</text>
</comment>
<dbReference type="GO" id="GO:0005789">
    <property type="term" value="C:endoplasmic reticulum membrane"/>
    <property type="evidence" value="ECO:0007669"/>
    <property type="project" value="UniProtKB-SubCell"/>
</dbReference>
<comment type="similarity">
    <text evidence="10 29">Belongs to the membrane-bound acyltransferase family. Sterol o-acyltransferase subfamily.</text>
</comment>
<dbReference type="EnsemblMetazoa" id="PHUM464830-RA">
    <property type="protein sequence ID" value="PHUM464830-PA"/>
    <property type="gene ID" value="PHUM464830"/>
</dbReference>
<evidence type="ECO:0000256" key="1">
    <source>
        <dbReference type="ARBA" id="ARBA00000174"/>
    </source>
</evidence>
<name>E0VVL0_PEDHC</name>
<evidence type="ECO:0000256" key="16">
    <source>
        <dbReference type="ARBA" id="ARBA00023315"/>
    </source>
</evidence>
<comment type="catalytic activity">
    <reaction evidence="22">
        <text>2-(9Z-octadecenoyl)-glycerol + (9Z)-octadecenoyl-CoA = 1,2-di-(9Z-octadecenoyl)-sn-glycerol + CoA</text>
        <dbReference type="Rhea" id="RHEA:37911"/>
        <dbReference type="ChEBI" id="CHEBI:52333"/>
        <dbReference type="ChEBI" id="CHEBI:57287"/>
        <dbReference type="ChEBI" id="CHEBI:57387"/>
        <dbReference type="ChEBI" id="CHEBI:73990"/>
    </reaction>
    <physiologicalReaction direction="left-to-right" evidence="22">
        <dbReference type="Rhea" id="RHEA:37912"/>
    </physiologicalReaction>
</comment>
<dbReference type="OMA" id="RCHDYRR"/>
<dbReference type="InterPro" id="IPR004299">
    <property type="entry name" value="MBOAT_fam"/>
</dbReference>
<dbReference type="KEGG" id="phu:Phum_PHUM464830"/>
<feature type="transmembrane region" description="Helical" evidence="31">
    <location>
        <begin position="107"/>
        <end position="125"/>
    </location>
</feature>
<feature type="transmembrane region" description="Helical" evidence="31">
    <location>
        <begin position="447"/>
        <end position="468"/>
    </location>
</feature>
<accession>E0VVL0</accession>
<dbReference type="GO" id="GO:0050252">
    <property type="term" value="F:retinol O-fatty-acyltransferase activity"/>
    <property type="evidence" value="ECO:0007669"/>
    <property type="project" value="UniProtKB-EC"/>
</dbReference>
<comment type="catalytic activity">
    <reaction evidence="2">
        <text>all-trans-retinol + an acyl-CoA = an all-trans-retinyl ester + CoA</text>
        <dbReference type="Rhea" id="RHEA:11488"/>
        <dbReference type="ChEBI" id="CHEBI:17336"/>
        <dbReference type="ChEBI" id="CHEBI:57287"/>
        <dbReference type="ChEBI" id="CHEBI:58342"/>
        <dbReference type="ChEBI" id="CHEBI:63410"/>
        <dbReference type="EC" id="2.3.1.76"/>
    </reaction>
    <physiologicalReaction direction="left-to-right" evidence="2">
        <dbReference type="Rhea" id="RHEA:11489"/>
    </physiologicalReaction>
</comment>
<comment type="catalytic activity">
    <reaction evidence="4">
        <text>hexadecane-1,2-diol + 2 hexadecanoyl-CoA = 1,2-O,O-dihexadecanoyl-1,2-hexadecanediol + 2 CoA</text>
        <dbReference type="Rhea" id="RHEA:38211"/>
        <dbReference type="ChEBI" id="CHEBI:57287"/>
        <dbReference type="ChEBI" id="CHEBI:57379"/>
        <dbReference type="ChEBI" id="CHEBI:75586"/>
        <dbReference type="ChEBI" id="CHEBI:75608"/>
    </reaction>
    <physiologicalReaction direction="left-to-right" evidence="4">
        <dbReference type="Rhea" id="RHEA:38212"/>
    </physiologicalReaction>
</comment>
<evidence type="ECO:0000256" key="5">
    <source>
        <dbReference type="ARBA" id="ARBA00001313"/>
    </source>
</evidence>
<dbReference type="GO" id="GO:0004144">
    <property type="term" value="F:diacylglycerol O-acyltransferase activity"/>
    <property type="evidence" value="ECO:0007669"/>
    <property type="project" value="UniProtKB-EC"/>
</dbReference>
<evidence type="ECO:0000256" key="7">
    <source>
        <dbReference type="ARBA" id="ARBA00001764"/>
    </source>
</evidence>
<sequence>MTNETDDILIRLRRCKSVTQAENIQKVEAELRRAQLDRPCHKPRDSLFSWSSGFSNFTGFINWAFLLLSVGGSRLFLENIIKYGVRVDPSQWLILITGSQEGGPEHLSIMLLLYSVVPVLICYTLERGLSKDIISHGLGSFIHILNIVLLIILPMAVIHLRADGFSLIGASAVCFTYSILFLKLWSYIQVNMWCRLKTDSLTKNKKRSMSSTRLDSEANGNHFTDEEIEKKLVKYPDNLTLNDLIYFILAPTLCYELNFPRTCRIRKRFLIKRALEVLVGFHVLGALFQQWIIPSVKNSLIPFSNMDLAKGTERLLKLAIPNHLVWLIWFYLFFHSFLNLLGELLHFADRNFYSDWWNANNIDTFWRTWNMPVHKWAVRHLYIPLVELGYSKNFAAISVFFLSAFFHEYLVSVPLKTFKHWAFLGMMWQIPMSHFSKYMENRFGPRCGNCIVWAGLILGQPLCIMMYYHDYVISRFGASLIGQYGKV</sequence>
<dbReference type="UniPathway" id="UPA00230"/>
<feature type="transmembrane region" description="Helical" evidence="31">
    <location>
        <begin position="47"/>
        <end position="68"/>
    </location>
</feature>
<comment type="catalytic activity">
    <reaction evidence="24">
        <text>an acyl-CoA + a 1,2-diacyl-sn-glycerol = a triacyl-sn-glycerol + CoA</text>
        <dbReference type="Rhea" id="RHEA:10868"/>
        <dbReference type="ChEBI" id="CHEBI:17815"/>
        <dbReference type="ChEBI" id="CHEBI:57287"/>
        <dbReference type="ChEBI" id="CHEBI:58342"/>
        <dbReference type="ChEBI" id="CHEBI:64615"/>
        <dbReference type="EC" id="2.3.1.20"/>
    </reaction>
    <physiologicalReaction direction="left-to-right" evidence="24">
        <dbReference type="Rhea" id="RHEA:10869"/>
    </physiologicalReaction>
</comment>
<evidence type="ECO:0000256" key="24">
    <source>
        <dbReference type="ARBA" id="ARBA00048634"/>
    </source>
</evidence>